<keyword evidence="6 10" id="KW-0969">Cilium</keyword>
<dbReference type="GO" id="GO:0005930">
    <property type="term" value="C:axoneme"/>
    <property type="evidence" value="ECO:0007669"/>
    <property type="project" value="UniProtKB-SubCell"/>
</dbReference>
<dbReference type="GO" id="GO:0060271">
    <property type="term" value="P:cilium assembly"/>
    <property type="evidence" value="ECO:0007669"/>
    <property type="project" value="UniProtKB-UniRule"/>
</dbReference>
<dbReference type="Proteomes" id="UP001152795">
    <property type="component" value="Unassembled WGS sequence"/>
</dbReference>
<evidence type="ECO:0000256" key="9">
    <source>
        <dbReference type="ARBA" id="ARBA00045224"/>
    </source>
</evidence>
<organism evidence="12 13">
    <name type="scientific">Paramuricea clavata</name>
    <name type="common">Red gorgonian</name>
    <name type="synonym">Violescent sea-whip</name>
    <dbReference type="NCBI Taxonomy" id="317549"/>
    <lineage>
        <taxon>Eukaryota</taxon>
        <taxon>Metazoa</taxon>
        <taxon>Cnidaria</taxon>
        <taxon>Anthozoa</taxon>
        <taxon>Octocorallia</taxon>
        <taxon>Malacalcyonacea</taxon>
        <taxon>Plexauridae</taxon>
        <taxon>Paramuricea</taxon>
    </lineage>
</organism>
<evidence type="ECO:0000256" key="2">
    <source>
        <dbReference type="ARBA" id="ARBA00007209"/>
    </source>
</evidence>
<evidence type="ECO:0000256" key="1">
    <source>
        <dbReference type="ARBA" id="ARBA00004611"/>
    </source>
</evidence>
<dbReference type="PANTHER" id="PTHR19960">
    <property type="entry name" value="TEKTIN"/>
    <property type="match status" value="1"/>
</dbReference>
<sequence>MARLVERPPKYLPEEWRHSNKLKYSSAEKERQTAERIRDETNRLVVETDQTTTRTQSDVDKKLDQRVTDVNYWKAELDRQHEESNSEIESLLKFKARLEQAIVDTEIPLKVASDCLVIREERVKIDNVHDDVEVQLLK</sequence>
<keyword evidence="13" id="KW-1185">Reference proteome</keyword>
<comment type="subcellular location">
    <subcellularLocation>
        <location evidence="10">Cytoplasm</location>
        <location evidence="10">Cytoskeleton</location>
        <location evidence="10">Cilium axoneme</location>
    </subcellularLocation>
    <subcellularLocation>
        <location evidence="1">Cytoplasm</location>
        <location evidence="1">Cytoskeleton</location>
        <location evidence="1">Flagellum axoneme</location>
    </subcellularLocation>
</comment>
<evidence type="ECO:0000256" key="3">
    <source>
        <dbReference type="ARBA" id="ARBA00022490"/>
    </source>
</evidence>
<evidence type="ECO:0000256" key="6">
    <source>
        <dbReference type="ARBA" id="ARBA00023069"/>
    </source>
</evidence>
<keyword evidence="8 10" id="KW-0966">Cell projection</keyword>
<evidence type="ECO:0000256" key="10">
    <source>
        <dbReference type="RuleBase" id="RU367040"/>
    </source>
</evidence>
<proteinExistence type="inferred from homology"/>
<dbReference type="AlphaFoldDB" id="A0A7D9KKZ2"/>
<feature type="compositionally biased region" description="Basic and acidic residues" evidence="11">
    <location>
        <begin position="26"/>
        <end position="42"/>
    </location>
</feature>
<dbReference type="EMBL" id="CACRXK020010427">
    <property type="protein sequence ID" value="CAB4019373.1"/>
    <property type="molecule type" value="Genomic_DNA"/>
</dbReference>
<name>A0A7D9KKZ2_PARCT</name>
<evidence type="ECO:0000256" key="7">
    <source>
        <dbReference type="ARBA" id="ARBA00023212"/>
    </source>
</evidence>
<dbReference type="GO" id="GO:0015630">
    <property type="term" value="C:microtubule cytoskeleton"/>
    <property type="evidence" value="ECO:0007669"/>
    <property type="project" value="UniProtKB-UniRule"/>
</dbReference>
<evidence type="ECO:0000313" key="13">
    <source>
        <dbReference type="Proteomes" id="UP001152795"/>
    </source>
</evidence>
<dbReference type="InterPro" id="IPR000435">
    <property type="entry name" value="Tektins"/>
</dbReference>
<keyword evidence="3" id="KW-0963">Cytoplasm</keyword>
<feature type="non-terminal residue" evidence="12">
    <location>
        <position position="138"/>
    </location>
</feature>
<dbReference type="Pfam" id="PF03148">
    <property type="entry name" value="Tektin"/>
    <property type="match status" value="1"/>
</dbReference>
<feature type="region of interest" description="Disordered" evidence="11">
    <location>
        <begin position="23"/>
        <end position="44"/>
    </location>
</feature>
<gene>
    <name evidence="12" type="ORF">PACLA_8A046641</name>
</gene>
<comment type="function">
    <text evidence="9">Microtubule inner protein (MIP) part of the dynein-decorated doublet microtubules (DMTs) in cilia and flagellar axoneme. Forms filamentous polymers in the walls of ciliary and flagellar microtubules.</text>
</comment>
<accession>A0A7D9KKZ2</accession>
<comment type="similarity">
    <text evidence="2 10">Belongs to the tektin family.</text>
</comment>
<keyword evidence="5" id="KW-0175">Coiled coil</keyword>
<dbReference type="GO" id="GO:0060294">
    <property type="term" value="P:cilium movement involved in cell motility"/>
    <property type="evidence" value="ECO:0007669"/>
    <property type="project" value="UniProtKB-UniRule"/>
</dbReference>
<protein>
    <recommendedName>
        <fullName evidence="10">Tektin</fullName>
    </recommendedName>
</protein>
<reference evidence="12" key="1">
    <citation type="submission" date="2020-04" db="EMBL/GenBank/DDBJ databases">
        <authorList>
            <person name="Alioto T."/>
            <person name="Alioto T."/>
            <person name="Gomez Garrido J."/>
        </authorList>
    </citation>
    <scope>NUCLEOTIDE SEQUENCE</scope>
    <source>
        <strain evidence="12">A484AB</strain>
    </source>
</reference>
<dbReference type="GO" id="GO:0005634">
    <property type="term" value="C:nucleus"/>
    <property type="evidence" value="ECO:0007669"/>
    <property type="project" value="TreeGrafter"/>
</dbReference>
<comment type="caution">
    <text evidence="12">The sequence shown here is derived from an EMBL/GenBank/DDBJ whole genome shotgun (WGS) entry which is preliminary data.</text>
</comment>
<keyword evidence="4 10" id="KW-0282">Flagellum</keyword>
<evidence type="ECO:0000256" key="5">
    <source>
        <dbReference type="ARBA" id="ARBA00023054"/>
    </source>
</evidence>
<keyword evidence="7" id="KW-0206">Cytoskeleton</keyword>
<evidence type="ECO:0000256" key="4">
    <source>
        <dbReference type="ARBA" id="ARBA00022846"/>
    </source>
</evidence>
<evidence type="ECO:0000256" key="8">
    <source>
        <dbReference type="ARBA" id="ARBA00023273"/>
    </source>
</evidence>
<dbReference type="OrthoDB" id="10054259at2759"/>
<dbReference type="InterPro" id="IPR048256">
    <property type="entry name" value="Tektin-like"/>
</dbReference>
<evidence type="ECO:0000256" key="11">
    <source>
        <dbReference type="SAM" id="MobiDB-lite"/>
    </source>
</evidence>
<dbReference type="PANTHER" id="PTHR19960:SF25">
    <property type="entry name" value="TEKTIN-1"/>
    <property type="match status" value="1"/>
</dbReference>
<evidence type="ECO:0000313" key="12">
    <source>
        <dbReference type="EMBL" id="CAB4019373.1"/>
    </source>
</evidence>